<evidence type="ECO:0000256" key="1">
    <source>
        <dbReference type="ARBA" id="ARBA00001946"/>
    </source>
</evidence>
<evidence type="ECO:0000313" key="4">
    <source>
        <dbReference type="EMBL" id="KRM90736.1"/>
    </source>
</evidence>
<comment type="cofactor">
    <cofactor evidence="1">
        <name>Mg(2+)</name>
        <dbReference type="ChEBI" id="CHEBI:18420"/>
    </cofactor>
</comment>
<dbReference type="PATRIC" id="fig|1423729.3.peg.735"/>
<dbReference type="InterPro" id="IPR015797">
    <property type="entry name" value="NUDIX_hydrolase-like_dom_sf"/>
</dbReference>
<evidence type="ECO:0000256" key="2">
    <source>
        <dbReference type="ARBA" id="ARBA00022801"/>
    </source>
</evidence>
<comment type="caution">
    <text evidence="4">The sequence shown here is derived from an EMBL/GenBank/DDBJ whole genome shotgun (WGS) entry which is preliminary data.</text>
</comment>
<dbReference type="PANTHER" id="PTHR11839:SF18">
    <property type="entry name" value="NUDIX HYDROLASE DOMAIN-CONTAINING PROTEIN"/>
    <property type="match status" value="1"/>
</dbReference>
<organism evidence="4 5">
    <name type="scientific">Liquorilactobacillus cacaonum DSM 21116</name>
    <dbReference type="NCBI Taxonomy" id="1423729"/>
    <lineage>
        <taxon>Bacteria</taxon>
        <taxon>Bacillati</taxon>
        <taxon>Bacillota</taxon>
        <taxon>Bacilli</taxon>
        <taxon>Lactobacillales</taxon>
        <taxon>Lactobacillaceae</taxon>
        <taxon>Liquorilactobacillus</taxon>
    </lineage>
</organism>
<keyword evidence="2" id="KW-0378">Hydrolase</keyword>
<evidence type="ECO:0000259" key="3">
    <source>
        <dbReference type="PROSITE" id="PS51462"/>
    </source>
</evidence>
<accession>A0A0R2CHK1</accession>
<evidence type="ECO:0000313" key="5">
    <source>
        <dbReference type="Proteomes" id="UP000051131"/>
    </source>
</evidence>
<dbReference type="GO" id="GO:0016787">
    <property type="term" value="F:hydrolase activity"/>
    <property type="evidence" value="ECO:0007669"/>
    <property type="project" value="UniProtKB-KW"/>
</dbReference>
<dbReference type="STRING" id="1423729.FC80_GL000727"/>
<dbReference type="OrthoDB" id="9806150at2"/>
<dbReference type="SUPFAM" id="SSF55811">
    <property type="entry name" value="Nudix"/>
    <property type="match status" value="1"/>
</dbReference>
<dbReference type="Proteomes" id="UP000051131">
    <property type="component" value="Unassembled WGS sequence"/>
</dbReference>
<gene>
    <name evidence="4" type="ORF">FC80_GL000727</name>
</gene>
<dbReference type="PROSITE" id="PS51462">
    <property type="entry name" value="NUDIX"/>
    <property type="match status" value="1"/>
</dbReference>
<dbReference type="RefSeq" id="WP_057828960.1">
    <property type="nucleotide sequence ID" value="NZ_AYZE01000014.1"/>
</dbReference>
<dbReference type="AlphaFoldDB" id="A0A0R2CHK1"/>
<name>A0A0R2CHK1_9LACO</name>
<protein>
    <submittedName>
        <fullName evidence="4">ADP-ribose pyrophosphatase</fullName>
    </submittedName>
</protein>
<dbReference type="GO" id="GO:0005829">
    <property type="term" value="C:cytosol"/>
    <property type="evidence" value="ECO:0007669"/>
    <property type="project" value="TreeGrafter"/>
</dbReference>
<sequence>MRYEEKIVNSRKVYQGKVIDLEEETVELPNGEQAKREIVRHHGAVAIMCVTAEKKMIFVKQWREPMRKVTLEIPAGKIETNEKNPENTAIRELNEEVRLHPGKLDLLADFFTSPGFADEHMFLYYASDLKPVLTKLPQDVDEFLNVVELTLAEAKKEIEAGLICDSKTIMAVWQWELQELRRS</sequence>
<dbReference type="Gene3D" id="3.90.79.10">
    <property type="entry name" value="Nucleoside Triphosphate Pyrophosphohydrolase"/>
    <property type="match status" value="1"/>
</dbReference>
<proteinExistence type="predicted"/>
<dbReference type="FunFam" id="3.90.79.10:FF:000024">
    <property type="entry name" value="ADP-ribose pyrophosphatase"/>
    <property type="match status" value="1"/>
</dbReference>
<dbReference type="GO" id="GO:0019693">
    <property type="term" value="P:ribose phosphate metabolic process"/>
    <property type="evidence" value="ECO:0007669"/>
    <property type="project" value="TreeGrafter"/>
</dbReference>
<dbReference type="EMBL" id="AYZE01000014">
    <property type="protein sequence ID" value="KRM90736.1"/>
    <property type="molecule type" value="Genomic_DNA"/>
</dbReference>
<dbReference type="PANTHER" id="PTHR11839">
    <property type="entry name" value="UDP/ADP-SUGAR PYROPHOSPHATASE"/>
    <property type="match status" value="1"/>
</dbReference>
<keyword evidence="5" id="KW-1185">Reference proteome</keyword>
<feature type="domain" description="Nudix hydrolase" evidence="3">
    <location>
        <begin position="39"/>
        <end position="176"/>
    </location>
</feature>
<dbReference type="GO" id="GO:0006753">
    <property type="term" value="P:nucleoside phosphate metabolic process"/>
    <property type="evidence" value="ECO:0007669"/>
    <property type="project" value="TreeGrafter"/>
</dbReference>
<dbReference type="Pfam" id="PF00293">
    <property type="entry name" value="NUDIX"/>
    <property type="match status" value="1"/>
</dbReference>
<dbReference type="InterPro" id="IPR000086">
    <property type="entry name" value="NUDIX_hydrolase_dom"/>
</dbReference>
<reference evidence="4 5" key="1">
    <citation type="journal article" date="2015" name="Genome Announc.">
        <title>Expanding the biotechnology potential of lactobacilli through comparative genomics of 213 strains and associated genera.</title>
        <authorList>
            <person name="Sun Z."/>
            <person name="Harris H.M."/>
            <person name="McCann A."/>
            <person name="Guo C."/>
            <person name="Argimon S."/>
            <person name="Zhang W."/>
            <person name="Yang X."/>
            <person name="Jeffery I.B."/>
            <person name="Cooney J.C."/>
            <person name="Kagawa T.F."/>
            <person name="Liu W."/>
            <person name="Song Y."/>
            <person name="Salvetti E."/>
            <person name="Wrobel A."/>
            <person name="Rasinkangas P."/>
            <person name="Parkhill J."/>
            <person name="Rea M.C."/>
            <person name="O'Sullivan O."/>
            <person name="Ritari J."/>
            <person name="Douillard F.P."/>
            <person name="Paul Ross R."/>
            <person name="Yang R."/>
            <person name="Briner A.E."/>
            <person name="Felis G.E."/>
            <person name="de Vos W.M."/>
            <person name="Barrangou R."/>
            <person name="Klaenhammer T.R."/>
            <person name="Caufield P.W."/>
            <person name="Cui Y."/>
            <person name="Zhang H."/>
            <person name="O'Toole P.W."/>
        </authorList>
    </citation>
    <scope>NUCLEOTIDE SEQUENCE [LARGE SCALE GENOMIC DNA]</scope>
    <source>
        <strain evidence="4 5">DSM 21116</strain>
    </source>
</reference>
<dbReference type="CDD" id="cd03424">
    <property type="entry name" value="NUDIX_ADPRase_Nudt5_UGPPase_Nudt14"/>
    <property type="match status" value="1"/>
</dbReference>